<dbReference type="PANTHER" id="PTHR35218">
    <property type="entry name" value="RNASE H DOMAIN-CONTAINING PROTEIN"/>
    <property type="match status" value="1"/>
</dbReference>
<reference evidence="1" key="1">
    <citation type="submission" date="2023-10" db="EMBL/GenBank/DDBJ databases">
        <title>Chromosome-level genome of the transformable northern wattle, Acacia crassicarpa.</title>
        <authorList>
            <person name="Massaro I."/>
            <person name="Sinha N.R."/>
            <person name="Poethig S."/>
            <person name="Leichty A.R."/>
        </authorList>
    </citation>
    <scope>NUCLEOTIDE SEQUENCE</scope>
    <source>
        <strain evidence="1">Acra3RX</strain>
        <tissue evidence="1">Leaf</tissue>
    </source>
</reference>
<protein>
    <submittedName>
        <fullName evidence="1">Uncharacterized protein</fullName>
    </submittedName>
</protein>
<sequence length="93" mass="10628">MNYLFWNCRGVGAWSFPGLIREINRTHRVDVLASLETRASRRKATKVASKLGFQNFHIVDAVGYNGGVWVLWNVGEWNIKLIDATSQFIHLPL</sequence>
<organism evidence="1 2">
    <name type="scientific">Acacia crassicarpa</name>
    <name type="common">northern wattle</name>
    <dbReference type="NCBI Taxonomy" id="499986"/>
    <lineage>
        <taxon>Eukaryota</taxon>
        <taxon>Viridiplantae</taxon>
        <taxon>Streptophyta</taxon>
        <taxon>Embryophyta</taxon>
        <taxon>Tracheophyta</taxon>
        <taxon>Spermatophyta</taxon>
        <taxon>Magnoliopsida</taxon>
        <taxon>eudicotyledons</taxon>
        <taxon>Gunneridae</taxon>
        <taxon>Pentapetalae</taxon>
        <taxon>rosids</taxon>
        <taxon>fabids</taxon>
        <taxon>Fabales</taxon>
        <taxon>Fabaceae</taxon>
        <taxon>Caesalpinioideae</taxon>
        <taxon>mimosoid clade</taxon>
        <taxon>Acacieae</taxon>
        <taxon>Acacia</taxon>
    </lineage>
</organism>
<comment type="caution">
    <text evidence="1">The sequence shown here is derived from an EMBL/GenBank/DDBJ whole genome shotgun (WGS) entry which is preliminary data.</text>
</comment>
<accession>A0AAE1N652</accession>
<gene>
    <name evidence="1" type="ORF">QN277_000815</name>
</gene>
<name>A0AAE1N652_9FABA</name>
<dbReference type="PANTHER" id="PTHR35218:SF9">
    <property type="entry name" value="ENDONUCLEASE_EXONUCLEASE_PHOSPHATASE DOMAIN-CONTAINING PROTEIN"/>
    <property type="match status" value="1"/>
</dbReference>
<evidence type="ECO:0000313" key="2">
    <source>
        <dbReference type="Proteomes" id="UP001293593"/>
    </source>
</evidence>
<keyword evidence="2" id="KW-1185">Reference proteome</keyword>
<dbReference type="Gene3D" id="3.60.10.10">
    <property type="entry name" value="Endonuclease/exonuclease/phosphatase"/>
    <property type="match status" value="1"/>
</dbReference>
<proteinExistence type="predicted"/>
<dbReference type="SUPFAM" id="SSF56219">
    <property type="entry name" value="DNase I-like"/>
    <property type="match status" value="1"/>
</dbReference>
<dbReference type="AlphaFoldDB" id="A0AAE1N652"/>
<dbReference type="InterPro" id="IPR036691">
    <property type="entry name" value="Endo/exonu/phosph_ase_sf"/>
</dbReference>
<evidence type="ECO:0000313" key="1">
    <source>
        <dbReference type="EMBL" id="KAK4283914.1"/>
    </source>
</evidence>
<dbReference type="EMBL" id="JAWXYG010000001">
    <property type="protein sequence ID" value="KAK4283914.1"/>
    <property type="molecule type" value="Genomic_DNA"/>
</dbReference>
<dbReference type="Proteomes" id="UP001293593">
    <property type="component" value="Unassembled WGS sequence"/>
</dbReference>